<evidence type="ECO:0000256" key="1">
    <source>
        <dbReference type="SAM" id="MobiDB-lite"/>
    </source>
</evidence>
<evidence type="ECO:0000313" key="3">
    <source>
        <dbReference type="Proteomes" id="UP000183287"/>
    </source>
</evidence>
<reference evidence="3" key="1">
    <citation type="submission" date="2016-10" db="EMBL/GenBank/DDBJ databases">
        <authorList>
            <person name="Varghese N."/>
            <person name="Submissions S."/>
        </authorList>
    </citation>
    <scope>NUCLEOTIDE SEQUENCE [LARGE SCALE GENOMIC DNA]</scope>
    <source>
        <strain evidence="3">Nm44</strain>
    </source>
</reference>
<accession>A0A1I4QAL4</accession>
<dbReference type="EMBL" id="FOUB01000025">
    <property type="protein sequence ID" value="SFM36693.1"/>
    <property type="molecule type" value="Genomic_DNA"/>
</dbReference>
<gene>
    <name evidence="2" type="ORF">SAMN05421863_102542</name>
</gene>
<dbReference type="RefSeq" id="WP_143083402.1">
    <property type="nucleotide sequence ID" value="NZ_FOUB01000025.1"/>
</dbReference>
<proteinExistence type="predicted"/>
<feature type="region of interest" description="Disordered" evidence="1">
    <location>
        <begin position="44"/>
        <end position="70"/>
    </location>
</feature>
<dbReference type="Proteomes" id="UP000183287">
    <property type="component" value="Unassembled WGS sequence"/>
</dbReference>
<organism evidence="2 3">
    <name type="scientific">Nitrosomonas communis</name>
    <dbReference type="NCBI Taxonomy" id="44574"/>
    <lineage>
        <taxon>Bacteria</taxon>
        <taxon>Pseudomonadati</taxon>
        <taxon>Pseudomonadota</taxon>
        <taxon>Betaproteobacteria</taxon>
        <taxon>Nitrosomonadales</taxon>
        <taxon>Nitrosomonadaceae</taxon>
        <taxon>Nitrosomonas</taxon>
    </lineage>
</organism>
<sequence>MTSVQIFNARILNERDNKINQLTTELAASNRLRLSVKERNCGIDAMPGNAGSSQERIHSTSESGSRNEGAIPETFYSATENSLNNGLDQVWQELEKLKIYAWDLTERCRPRFNVVNDKAE</sequence>
<protein>
    <submittedName>
        <fullName evidence="2">Uncharacterized protein</fullName>
    </submittedName>
</protein>
<name>A0A1I4QAL4_9PROT</name>
<feature type="compositionally biased region" description="Polar residues" evidence="1">
    <location>
        <begin position="50"/>
        <end position="66"/>
    </location>
</feature>
<dbReference type="AlphaFoldDB" id="A0A1I4QAL4"/>
<keyword evidence="3" id="KW-1185">Reference proteome</keyword>
<evidence type="ECO:0000313" key="2">
    <source>
        <dbReference type="EMBL" id="SFM36693.1"/>
    </source>
</evidence>